<keyword evidence="2" id="KW-1185">Reference proteome</keyword>
<gene>
    <name evidence="1" type="ORF">RO3G_09851</name>
</gene>
<dbReference type="InParanoid" id="I1C9L1"/>
<accession>I1C9L1</accession>
<evidence type="ECO:0000313" key="1">
    <source>
        <dbReference type="EMBL" id="EIE85141.1"/>
    </source>
</evidence>
<evidence type="ECO:0000313" key="2">
    <source>
        <dbReference type="Proteomes" id="UP000009138"/>
    </source>
</evidence>
<dbReference type="AlphaFoldDB" id="I1C9L1"/>
<dbReference type="VEuPathDB" id="FungiDB:RO3G_09851"/>
<reference evidence="1 2" key="1">
    <citation type="journal article" date="2009" name="PLoS Genet.">
        <title>Genomic analysis of the basal lineage fungus Rhizopus oryzae reveals a whole-genome duplication.</title>
        <authorList>
            <person name="Ma L.-J."/>
            <person name="Ibrahim A.S."/>
            <person name="Skory C."/>
            <person name="Grabherr M.G."/>
            <person name="Burger G."/>
            <person name="Butler M."/>
            <person name="Elias M."/>
            <person name="Idnurm A."/>
            <person name="Lang B.F."/>
            <person name="Sone T."/>
            <person name="Abe A."/>
            <person name="Calvo S.E."/>
            <person name="Corrochano L.M."/>
            <person name="Engels R."/>
            <person name="Fu J."/>
            <person name="Hansberg W."/>
            <person name="Kim J.-M."/>
            <person name="Kodira C.D."/>
            <person name="Koehrsen M.J."/>
            <person name="Liu B."/>
            <person name="Miranda-Saavedra D."/>
            <person name="O'Leary S."/>
            <person name="Ortiz-Castellanos L."/>
            <person name="Poulter R."/>
            <person name="Rodriguez-Romero J."/>
            <person name="Ruiz-Herrera J."/>
            <person name="Shen Y.-Q."/>
            <person name="Zeng Q."/>
            <person name="Galagan J."/>
            <person name="Birren B.W."/>
            <person name="Cuomo C.A."/>
            <person name="Wickes B.L."/>
        </authorList>
    </citation>
    <scope>NUCLEOTIDE SEQUENCE [LARGE SCALE GENOMIC DNA]</scope>
    <source>
        <strain evidence="2">RA 99-880 / ATCC MYA-4621 / FGSC 9543 / NRRL 43880</strain>
    </source>
</reference>
<dbReference type="GeneID" id="93616817"/>
<organism evidence="1 2">
    <name type="scientific">Rhizopus delemar (strain RA 99-880 / ATCC MYA-4621 / FGSC 9543 / NRRL 43880)</name>
    <name type="common">Mucormycosis agent</name>
    <name type="synonym">Rhizopus arrhizus var. delemar</name>
    <dbReference type="NCBI Taxonomy" id="246409"/>
    <lineage>
        <taxon>Eukaryota</taxon>
        <taxon>Fungi</taxon>
        <taxon>Fungi incertae sedis</taxon>
        <taxon>Mucoromycota</taxon>
        <taxon>Mucoromycotina</taxon>
        <taxon>Mucoromycetes</taxon>
        <taxon>Mucorales</taxon>
        <taxon>Mucorineae</taxon>
        <taxon>Rhizopodaceae</taxon>
        <taxon>Rhizopus</taxon>
    </lineage>
</organism>
<dbReference type="EMBL" id="CH476738">
    <property type="protein sequence ID" value="EIE85141.1"/>
    <property type="molecule type" value="Genomic_DNA"/>
</dbReference>
<sequence>MACYQLKYSVLGDKQKAKKTKTLEGFCGALNSFLFKEYSPEEAPKESVQNNSRAKLDLIEFLNCTEKEVILVALDYAGLSINVTDLKNFLRLPVTSEVEVFETKLLIQNQSMINKFDCRPRSVQRSL</sequence>
<dbReference type="Proteomes" id="UP000009138">
    <property type="component" value="Unassembled WGS sequence"/>
</dbReference>
<dbReference type="RefSeq" id="XP_067520537.1">
    <property type="nucleotide sequence ID" value="XM_067664436.1"/>
</dbReference>
<protein>
    <submittedName>
        <fullName evidence="1">Uncharacterized protein</fullName>
    </submittedName>
</protein>
<dbReference type="OrthoDB" id="2275636at2759"/>
<proteinExistence type="predicted"/>
<name>I1C9L1_RHIO9</name>